<dbReference type="AlphaFoldDB" id="A0A0K0NJY9"/>
<accession>A0A0K0NJY9</accession>
<evidence type="ECO:0000313" key="2">
    <source>
        <dbReference type="EMBL" id="AKK32403.1"/>
    </source>
</evidence>
<keyword evidence="1" id="KW-0732">Signal</keyword>
<name>A0A0K0NJY9_MYTGA</name>
<proteinExistence type="evidence at transcript level"/>
<feature type="chain" id="PRO_5005451420" evidence="1">
    <location>
        <begin position="22"/>
        <end position="70"/>
    </location>
</feature>
<protein>
    <submittedName>
        <fullName evidence="2">CRP-I28</fullName>
    </submittedName>
</protein>
<sequence>MQGSVCLIVCLILLSVGVNKATEDMLEDNGLNHERFVRGTRCVRPCYASYDCCSGWRCSYGKCRPKYIIG</sequence>
<feature type="signal peptide" evidence="1">
    <location>
        <begin position="1"/>
        <end position="21"/>
    </location>
</feature>
<evidence type="ECO:0000256" key="1">
    <source>
        <dbReference type="SAM" id="SignalP"/>
    </source>
</evidence>
<organism evidence="2">
    <name type="scientific">Mytilus galloprovincialis</name>
    <name type="common">Mediterranean mussel</name>
    <dbReference type="NCBI Taxonomy" id="29158"/>
    <lineage>
        <taxon>Eukaryota</taxon>
        <taxon>Metazoa</taxon>
        <taxon>Spiralia</taxon>
        <taxon>Lophotrochozoa</taxon>
        <taxon>Mollusca</taxon>
        <taxon>Bivalvia</taxon>
        <taxon>Autobranchia</taxon>
        <taxon>Pteriomorphia</taxon>
        <taxon>Mytilida</taxon>
        <taxon>Mytiloidea</taxon>
        <taxon>Mytilidae</taxon>
        <taxon>Mytilinae</taxon>
        <taxon>Mytilus</taxon>
    </lineage>
</organism>
<reference evidence="2" key="1">
    <citation type="journal article" date="2015" name="Genome Biol. Evol.">
        <title>Identification and Characterization of a Novel Family of Cysteine-Rich Peptides (MgCRP-I) from Mytilus galloprovincialis.</title>
        <authorList>
            <person name="Gerdol M."/>
            <person name="Puillandre N."/>
            <person name="De Moro G."/>
            <person name="Guarnaccia C."/>
            <person name="Lucafo M."/>
            <person name="Benincasa M."/>
            <person name="Zlatev V."/>
            <person name="Manfrin C."/>
            <person name="Torboli V."/>
            <person name="Giulianini P.G."/>
            <person name="Sava G."/>
            <person name="Venier P."/>
            <person name="Pallavicini A."/>
        </authorList>
    </citation>
    <scope>NUCLEOTIDE SEQUENCE</scope>
</reference>
<dbReference type="EMBL" id="KR017765">
    <property type="protein sequence ID" value="AKK32403.1"/>
    <property type="molecule type" value="mRNA"/>
</dbReference>